<dbReference type="PROSITE" id="PS50207">
    <property type="entry name" value="CASPASE_P10"/>
    <property type="match status" value="1"/>
</dbReference>
<dbReference type="PRINTS" id="PR00376">
    <property type="entry name" value="IL1BCENZYME"/>
</dbReference>
<dbReference type="Gene3D" id="3.40.50.1460">
    <property type="match status" value="1"/>
</dbReference>
<dbReference type="InterPro" id="IPR002138">
    <property type="entry name" value="Pept_C14_p10"/>
</dbReference>
<dbReference type="InterPro" id="IPR011600">
    <property type="entry name" value="Pept_C14_caspase"/>
</dbReference>
<evidence type="ECO:0000256" key="1">
    <source>
        <dbReference type="ARBA" id="ARBA00010134"/>
    </source>
</evidence>
<keyword evidence="2" id="KW-0645">Protease</keyword>
<feature type="domain" description="Caspase family p20" evidence="8">
    <location>
        <begin position="12"/>
        <end position="90"/>
    </location>
</feature>
<dbReference type="OrthoDB" id="6044770at2759"/>
<sequence length="162" mass="17862">MVSTLLIILFFTPQDMLQVLSLAAKAKEQSKADCLVVIVMSHGSKNVILGADGKALHLRNQIYSSFNNANCPALKGKPKLFFIQACRGGTYNYATDNAQHFTAADTAPPDPLPEWSDMYCAYATIPEYVAVRDEERGSWFFSAVYDVFSLHAATTDLEGLMK</sequence>
<gene>
    <name evidence="9" type="ORF">HPB48_026896</name>
</gene>
<dbReference type="PANTHER" id="PTHR47901:SF8">
    <property type="entry name" value="CASPASE-3"/>
    <property type="match status" value="1"/>
</dbReference>
<dbReference type="Proteomes" id="UP000821853">
    <property type="component" value="Unassembled WGS sequence"/>
</dbReference>
<dbReference type="PANTHER" id="PTHR47901">
    <property type="entry name" value="CASPASE RECRUITMENT DOMAIN-CONTAINING PROTEIN 18"/>
    <property type="match status" value="1"/>
</dbReference>
<dbReference type="InterPro" id="IPR033139">
    <property type="entry name" value="Caspase_cys_AS"/>
</dbReference>
<keyword evidence="6" id="KW-0732">Signal</keyword>
<feature type="signal peptide" evidence="6">
    <location>
        <begin position="1"/>
        <end position="17"/>
    </location>
</feature>
<dbReference type="InterPro" id="IPR029030">
    <property type="entry name" value="Caspase-like_dom_sf"/>
</dbReference>
<keyword evidence="10" id="KW-1185">Reference proteome</keyword>
<evidence type="ECO:0000256" key="2">
    <source>
        <dbReference type="ARBA" id="ARBA00022670"/>
    </source>
</evidence>
<evidence type="ECO:0000256" key="6">
    <source>
        <dbReference type="SAM" id="SignalP"/>
    </source>
</evidence>
<dbReference type="PROSITE" id="PS01122">
    <property type="entry name" value="CASPASE_CYS"/>
    <property type="match status" value="1"/>
</dbReference>
<dbReference type="EMBL" id="JABSTR010003359">
    <property type="protein sequence ID" value="KAH9384866.1"/>
    <property type="molecule type" value="Genomic_DNA"/>
</dbReference>
<evidence type="ECO:0000256" key="3">
    <source>
        <dbReference type="ARBA" id="ARBA00022703"/>
    </source>
</evidence>
<comment type="caution">
    <text evidence="9">The sequence shown here is derived from an EMBL/GenBank/DDBJ whole genome shotgun (WGS) entry which is preliminary data.</text>
</comment>
<dbReference type="GO" id="GO:0006915">
    <property type="term" value="P:apoptotic process"/>
    <property type="evidence" value="ECO:0007669"/>
    <property type="project" value="UniProtKB-KW"/>
</dbReference>
<comment type="similarity">
    <text evidence="1 5">Belongs to the peptidase C14A family.</text>
</comment>
<dbReference type="SUPFAM" id="SSF52129">
    <property type="entry name" value="Caspase-like"/>
    <property type="match status" value="1"/>
</dbReference>
<accession>A0A9J6HCM1</accession>
<dbReference type="InterPro" id="IPR015917">
    <property type="entry name" value="Pept_C14A"/>
</dbReference>
<evidence type="ECO:0000256" key="5">
    <source>
        <dbReference type="RuleBase" id="RU003971"/>
    </source>
</evidence>
<organism evidence="9 10">
    <name type="scientific">Haemaphysalis longicornis</name>
    <name type="common">Bush tick</name>
    <dbReference type="NCBI Taxonomy" id="44386"/>
    <lineage>
        <taxon>Eukaryota</taxon>
        <taxon>Metazoa</taxon>
        <taxon>Ecdysozoa</taxon>
        <taxon>Arthropoda</taxon>
        <taxon>Chelicerata</taxon>
        <taxon>Arachnida</taxon>
        <taxon>Acari</taxon>
        <taxon>Parasitiformes</taxon>
        <taxon>Ixodida</taxon>
        <taxon>Ixodoidea</taxon>
        <taxon>Ixodidae</taxon>
        <taxon>Haemaphysalinae</taxon>
        <taxon>Haemaphysalis</taxon>
    </lineage>
</organism>
<dbReference type="VEuPathDB" id="VectorBase:HLOH_065337"/>
<dbReference type="PROSITE" id="PS50208">
    <property type="entry name" value="CASPASE_P20"/>
    <property type="match status" value="1"/>
</dbReference>
<evidence type="ECO:0000313" key="10">
    <source>
        <dbReference type="Proteomes" id="UP000821853"/>
    </source>
</evidence>
<evidence type="ECO:0000256" key="4">
    <source>
        <dbReference type="ARBA" id="ARBA00022801"/>
    </source>
</evidence>
<feature type="chain" id="PRO_5039929447" evidence="6">
    <location>
        <begin position="18"/>
        <end position="162"/>
    </location>
</feature>
<protein>
    <submittedName>
        <fullName evidence="9">Uncharacterized protein</fullName>
    </submittedName>
</protein>
<dbReference type="Pfam" id="PF00656">
    <property type="entry name" value="Peptidase_C14"/>
    <property type="match status" value="1"/>
</dbReference>
<keyword evidence="3" id="KW-0053">Apoptosis</keyword>
<reference evidence="9 10" key="1">
    <citation type="journal article" date="2020" name="Cell">
        <title>Large-Scale Comparative Analyses of Tick Genomes Elucidate Their Genetic Diversity and Vector Capacities.</title>
        <authorList>
            <consortium name="Tick Genome and Microbiome Consortium (TIGMIC)"/>
            <person name="Jia N."/>
            <person name="Wang J."/>
            <person name="Shi W."/>
            <person name="Du L."/>
            <person name="Sun Y."/>
            <person name="Zhan W."/>
            <person name="Jiang J.F."/>
            <person name="Wang Q."/>
            <person name="Zhang B."/>
            <person name="Ji P."/>
            <person name="Bell-Sakyi L."/>
            <person name="Cui X.M."/>
            <person name="Yuan T.T."/>
            <person name="Jiang B.G."/>
            <person name="Yang W.F."/>
            <person name="Lam T.T."/>
            <person name="Chang Q.C."/>
            <person name="Ding S.J."/>
            <person name="Wang X.J."/>
            <person name="Zhu J.G."/>
            <person name="Ruan X.D."/>
            <person name="Zhao L."/>
            <person name="Wei J.T."/>
            <person name="Ye R.Z."/>
            <person name="Que T.C."/>
            <person name="Du C.H."/>
            <person name="Zhou Y.H."/>
            <person name="Cheng J.X."/>
            <person name="Dai P.F."/>
            <person name="Guo W.B."/>
            <person name="Han X.H."/>
            <person name="Huang E.J."/>
            <person name="Li L.F."/>
            <person name="Wei W."/>
            <person name="Gao Y.C."/>
            <person name="Liu J.Z."/>
            <person name="Shao H.Z."/>
            <person name="Wang X."/>
            <person name="Wang C.C."/>
            <person name="Yang T.C."/>
            <person name="Huo Q.B."/>
            <person name="Li W."/>
            <person name="Chen H.Y."/>
            <person name="Chen S.E."/>
            <person name="Zhou L.G."/>
            <person name="Ni X.B."/>
            <person name="Tian J.H."/>
            <person name="Sheng Y."/>
            <person name="Liu T."/>
            <person name="Pan Y.S."/>
            <person name="Xia L.Y."/>
            <person name="Li J."/>
            <person name="Zhao F."/>
            <person name="Cao W.C."/>
        </authorList>
    </citation>
    <scope>NUCLEOTIDE SEQUENCE [LARGE SCALE GENOMIC DNA]</scope>
    <source>
        <strain evidence="9">HaeL-2018</strain>
    </source>
</reference>
<dbReference type="InterPro" id="IPR001309">
    <property type="entry name" value="Pept_C14_p20"/>
</dbReference>
<proteinExistence type="inferred from homology"/>
<feature type="domain" description="Caspase family p10" evidence="7">
    <location>
        <begin position="108"/>
        <end position="162"/>
    </location>
</feature>
<dbReference type="OMA" id="KHITNEF"/>
<keyword evidence="4" id="KW-0378">Hydrolase</keyword>
<dbReference type="GO" id="GO:0004197">
    <property type="term" value="F:cysteine-type endopeptidase activity"/>
    <property type="evidence" value="ECO:0007669"/>
    <property type="project" value="InterPro"/>
</dbReference>
<dbReference type="AlphaFoldDB" id="A0A9J6HCM1"/>
<evidence type="ECO:0000313" key="9">
    <source>
        <dbReference type="EMBL" id="KAH9384866.1"/>
    </source>
</evidence>
<dbReference type="SMART" id="SM00115">
    <property type="entry name" value="CASc"/>
    <property type="match status" value="1"/>
</dbReference>
<name>A0A9J6HCM1_HAELO</name>
<evidence type="ECO:0000259" key="8">
    <source>
        <dbReference type="PROSITE" id="PS50208"/>
    </source>
</evidence>
<dbReference type="InterPro" id="IPR002398">
    <property type="entry name" value="Pept_C14"/>
</dbReference>
<dbReference type="GO" id="GO:0006508">
    <property type="term" value="P:proteolysis"/>
    <property type="evidence" value="ECO:0007669"/>
    <property type="project" value="UniProtKB-KW"/>
</dbReference>
<evidence type="ECO:0000259" key="7">
    <source>
        <dbReference type="PROSITE" id="PS50207"/>
    </source>
</evidence>